<dbReference type="InterPro" id="IPR015883">
    <property type="entry name" value="Glyco_hydro_20_cat"/>
</dbReference>
<dbReference type="InterPro" id="IPR015882">
    <property type="entry name" value="HEX_bac_N"/>
</dbReference>
<dbReference type="SUPFAM" id="SSF55545">
    <property type="entry name" value="beta-N-acetylhexosaminidase-like domain"/>
    <property type="match status" value="1"/>
</dbReference>
<dbReference type="PANTHER" id="PTHR22600:SF57">
    <property type="entry name" value="BETA-N-ACETYLHEXOSAMINIDASE"/>
    <property type="match status" value="1"/>
</dbReference>
<dbReference type="KEGG" id="est:DN752_07580"/>
<dbReference type="Gene3D" id="3.20.20.80">
    <property type="entry name" value="Glycosidases"/>
    <property type="match status" value="1"/>
</dbReference>
<feature type="domain" description="GH29D-like beta-sandwich" evidence="10">
    <location>
        <begin position="575"/>
        <end position="635"/>
    </location>
</feature>
<evidence type="ECO:0000256" key="5">
    <source>
        <dbReference type="ARBA" id="ARBA00023295"/>
    </source>
</evidence>
<dbReference type="Pfam" id="PF13290">
    <property type="entry name" value="CHB_HEX_C_1"/>
    <property type="match status" value="1"/>
</dbReference>
<comment type="catalytic activity">
    <reaction evidence="1">
        <text>Hydrolysis of terminal non-reducing N-acetyl-D-hexosamine residues in N-acetyl-beta-D-hexosaminides.</text>
        <dbReference type="EC" id="3.2.1.52"/>
    </reaction>
</comment>
<proteinExistence type="inferred from homology"/>
<dbReference type="GO" id="GO:0004563">
    <property type="term" value="F:beta-N-acetylhexosaminidase activity"/>
    <property type="evidence" value="ECO:0007669"/>
    <property type="project" value="UniProtKB-EC"/>
</dbReference>
<dbReference type="OrthoDB" id="9763537at2"/>
<dbReference type="Pfam" id="PF00728">
    <property type="entry name" value="Glyco_hydro_20"/>
    <property type="match status" value="1"/>
</dbReference>
<keyword evidence="5" id="KW-0326">Glycosidase</keyword>
<evidence type="ECO:0000256" key="3">
    <source>
        <dbReference type="ARBA" id="ARBA00012663"/>
    </source>
</evidence>
<evidence type="ECO:0000256" key="4">
    <source>
        <dbReference type="ARBA" id="ARBA00022801"/>
    </source>
</evidence>
<evidence type="ECO:0000256" key="7">
    <source>
        <dbReference type="SAM" id="SignalP"/>
    </source>
</evidence>
<organism evidence="11 12">
    <name type="scientific">Echinicola strongylocentroti</name>
    <dbReference type="NCBI Taxonomy" id="1795355"/>
    <lineage>
        <taxon>Bacteria</taxon>
        <taxon>Pseudomonadati</taxon>
        <taxon>Bacteroidota</taxon>
        <taxon>Cytophagia</taxon>
        <taxon>Cytophagales</taxon>
        <taxon>Cyclobacteriaceae</taxon>
        <taxon>Echinicola</taxon>
    </lineage>
</organism>
<dbReference type="GO" id="GO:0016020">
    <property type="term" value="C:membrane"/>
    <property type="evidence" value="ECO:0007669"/>
    <property type="project" value="TreeGrafter"/>
</dbReference>
<evidence type="ECO:0000259" key="9">
    <source>
        <dbReference type="Pfam" id="PF02838"/>
    </source>
</evidence>
<dbReference type="InterPro" id="IPR029018">
    <property type="entry name" value="Hex-like_dom2"/>
</dbReference>
<dbReference type="PANTHER" id="PTHR22600">
    <property type="entry name" value="BETA-HEXOSAMINIDASE"/>
    <property type="match status" value="1"/>
</dbReference>
<feature type="domain" description="Glycoside hydrolase family 20 catalytic" evidence="8">
    <location>
        <begin position="153"/>
        <end position="529"/>
    </location>
</feature>
<dbReference type="Pfam" id="PF02838">
    <property type="entry name" value="Glyco_hydro_20b"/>
    <property type="match status" value="1"/>
</dbReference>
<dbReference type="InterPro" id="IPR017853">
    <property type="entry name" value="GH"/>
</dbReference>
<dbReference type="GO" id="GO:0030203">
    <property type="term" value="P:glycosaminoglycan metabolic process"/>
    <property type="evidence" value="ECO:0007669"/>
    <property type="project" value="TreeGrafter"/>
</dbReference>
<dbReference type="Gene3D" id="3.30.379.10">
    <property type="entry name" value="Chitobiase/beta-hexosaminidase domain 2-like"/>
    <property type="match status" value="1"/>
</dbReference>
<evidence type="ECO:0000259" key="8">
    <source>
        <dbReference type="Pfam" id="PF00728"/>
    </source>
</evidence>
<feature type="signal peptide" evidence="7">
    <location>
        <begin position="1"/>
        <end position="21"/>
    </location>
</feature>
<keyword evidence="12" id="KW-1185">Reference proteome</keyword>
<dbReference type="CDD" id="cd06563">
    <property type="entry name" value="GH20_chitobiase-like"/>
    <property type="match status" value="1"/>
</dbReference>
<gene>
    <name evidence="11" type="ORF">DN752_07580</name>
</gene>
<dbReference type="SUPFAM" id="SSF51445">
    <property type="entry name" value="(Trans)glycosidases"/>
    <property type="match status" value="1"/>
</dbReference>
<evidence type="ECO:0000256" key="1">
    <source>
        <dbReference type="ARBA" id="ARBA00001231"/>
    </source>
</evidence>
<evidence type="ECO:0000259" key="10">
    <source>
        <dbReference type="Pfam" id="PF13290"/>
    </source>
</evidence>
<dbReference type="PRINTS" id="PR00738">
    <property type="entry name" value="GLHYDRLASE20"/>
</dbReference>
<evidence type="ECO:0000313" key="12">
    <source>
        <dbReference type="Proteomes" id="UP000248688"/>
    </source>
</evidence>
<feature type="domain" description="Beta-hexosaminidase bacterial type N-terminal" evidence="9">
    <location>
        <begin position="28"/>
        <end position="149"/>
    </location>
</feature>
<sequence length="642" mass="72491">MIIKKLKLAALAFCLIGTAHAQQSAAQLSIIPKPSETIVTNGHFDLNEEVVILAESGQSRKSATVFNNFLHQLYGIRLPIATFDHGTPSIKLSISSNEETTEAYQVEVTEEGIDISGSEKGIFYGLQTTLQLISTNNGNLSIPTVSIKDEPEFAYRGIMLDVGRHFFEVAEIKKMIDLMAYFKFNKMHWHLTEDQGWRLEIKKYPKLTEVGAWRDSTIIGQYWDFDPFVYDGVKHGGFYTQEEAREIVQYAADRMITVIPEIELPGHSSAALAAHPEFGSFKMDGYEPKDGKPLTGSVMAMNEKGEPYDNDLNTTVPGFWGVQPNIYGVKEETFQFLEDVLTEVMDIFPSEYIHIGGDEAPKDHWKTSAISQDVIKKEGLEDEHELQSHFITRIEKFLNQNNRKLIGWDEILEGGLAPNATVMSWRGEKGGIAAAQMNHDVIMTPNSHMYFDHYQAEDQTTEPVAIGGFLPLEKVYSYSPRPETLTTEQQNHILGVQGNLWTEYIATNNKLEYHLFPRALALAEVAWMGKTQKDYDEFTTYRLPHRLAELEQINVFYRVPEATVSITKDPNSERHQVQITPLVKGSKVYYTVDGHKADQTATAYTSPFLAPITGPDHDNLTLRYIVVTPEGRQSNEFSTTIE</sequence>
<name>A0A2Z4IGF4_9BACT</name>
<dbReference type="GO" id="GO:0005975">
    <property type="term" value="P:carbohydrate metabolic process"/>
    <property type="evidence" value="ECO:0007669"/>
    <property type="project" value="InterPro"/>
</dbReference>
<comment type="similarity">
    <text evidence="2">Belongs to the glycosyl hydrolase 20 family.</text>
</comment>
<protein>
    <recommendedName>
        <fullName evidence="3">beta-N-acetylhexosaminidase</fullName>
        <ecNumber evidence="3">3.2.1.52</ecNumber>
    </recommendedName>
</protein>
<evidence type="ECO:0000313" key="11">
    <source>
        <dbReference type="EMBL" id="AWW29995.1"/>
    </source>
</evidence>
<keyword evidence="4" id="KW-0378">Hydrolase</keyword>
<dbReference type="EC" id="3.2.1.52" evidence="3"/>
<feature type="active site" description="Proton donor" evidence="6">
    <location>
        <position position="359"/>
    </location>
</feature>
<evidence type="ECO:0000256" key="2">
    <source>
        <dbReference type="ARBA" id="ARBA00006285"/>
    </source>
</evidence>
<dbReference type="RefSeq" id="WP_112783392.1">
    <property type="nucleotide sequence ID" value="NZ_CP030041.1"/>
</dbReference>
<dbReference type="InterPro" id="IPR025705">
    <property type="entry name" value="Beta_hexosaminidase_sua/sub"/>
</dbReference>
<feature type="chain" id="PRO_5016265712" description="beta-N-acetylhexosaminidase" evidence="7">
    <location>
        <begin position="22"/>
        <end position="642"/>
    </location>
</feature>
<dbReference type="Proteomes" id="UP000248688">
    <property type="component" value="Chromosome"/>
</dbReference>
<accession>A0A2Z4IGF4</accession>
<keyword evidence="7" id="KW-0732">Signal</keyword>
<dbReference type="EMBL" id="CP030041">
    <property type="protein sequence ID" value="AWW29995.1"/>
    <property type="molecule type" value="Genomic_DNA"/>
</dbReference>
<dbReference type="AlphaFoldDB" id="A0A2Z4IGF4"/>
<dbReference type="InterPro" id="IPR059177">
    <property type="entry name" value="GH29D-like_dom"/>
</dbReference>
<evidence type="ECO:0000256" key="6">
    <source>
        <dbReference type="PIRSR" id="PIRSR625705-1"/>
    </source>
</evidence>
<reference evidence="11 12" key="1">
    <citation type="submission" date="2018-06" db="EMBL/GenBank/DDBJ databases">
        <title>Echinicola strongylocentroti sp. nov., isolated from a sea urchin Strongylocentrotus intermedius.</title>
        <authorList>
            <person name="Bae S.S."/>
        </authorList>
    </citation>
    <scope>NUCLEOTIDE SEQUENCE [LARGE SCALE GENOMIC DNA]</scope>
    <source>
        <strain evidence="11 12">MEBiC08714</strain>
    </source>
</reference>